<protein>
    <submittedName>
        <fullName evidence="6">NAD(P)/FAD-dependent oxidoreductase</fullName>
    </submittedName>
</protein>
<reference evidence="6" key="1">
    <citation type="submission" date="2022-08" db="EMBL/GenBank/DDBJ databases">
        <title>Alicyclobacillus dauci DSM2870, complete genome.</title>
        <authorList>
            <person name="Wang Q."/>
            <person name="Cai R."/>
            <person name="Wang Z."/>
        </authorList>
    </citation>
    <scope>NUCLEOTIDE SEQUENCE</scope>
    <source>
        <strain evidence="6">DSM 28700</strain>
    </source>
</reference>
<keyword evidence="4" id="KW-0560">Oxidoreductase</keyword>
<comment type="cofactor">
    <cofactor evidence="1">
        <name>FAD</name>
        <dbReference type="ChEBI" id="CHEBI:57692"/>
    </cofactor>
</comment>
<dbReference type="InterPro" id="IPR050097">
    <property type="entry name" value="Ferredoxin-NADP_redctase_2"/>
</dbReference>
<evidence type="ECO:0000313" key="6">
    <source>
        <dbReference type="EMBL" id="WAH36232.1"/>
    </source>
</evidence>
<dbReference type="PANTHER" id="PTHR48105">
    <property type="entry name" value="THIOREDOXIN REDUCTASE 1-RELATED-RELATED"/>
    <property type="match status" value="1"/>
</dbReference>
<dbReference type="SUPFAM" id="SSF51905">
    <property type="entry name" value="FAD/NAD(P)-binding domain"/>
    <property type="match status" value="1"/>
</dbReference>
<accession>A0ABY6Z0I3</accession>
<evidence type="ECO:0000256" key="4">
    <source>
        <dbReference type="ARBA" id="ARBA00023002"/>
    </source>
</evidence>
<comment type="subunit">
    <text evidence="2">Homodimer.</text>
</comment>
<dbReference type="Gene3D" id="3.50.50.60">
    <property type="entry name" value="FAD/NAD(P)-binding domain"/>
    <property type="match status" value="2"/>
</dbReference>
<feature type="domain" description="FAD/NAD(P)-binding" evidence="5">
    <location>
        <begin position="9"/>
        <end position="290"/>
    </location>
</feature>
<dbReference type="InterPro" id="IPR036188">
    <property type="entry name" value="FAD/NAD-bd_sf"/>
</dbReference>
<dbReference type="InterPro" id="IPR023753">
    <property type="entry name" value="FAD/NAD-binding_dom"/>
</dbReference>
<dbReference type="RefSeq" id="WP_268043555.1">
    <property type="nucleotide sequence ID" value="NZ_CP104064.1"/>
</dbReference>
<dbReference type="EMBL" id="CP104064">
    <property type="protein sequence ID" value="WAH36232.1"/>
    <property type="molecule type" value="Genomic_DNA"/>
</dbReference>
<dbReference type="PRINTS" id="PR00469">
    <property type="entry name" value="PNDRDTASEII"/>
</dbReference>
<keyword evidence="3" id="KW-0285">Flavoprotein</keyword>
<dbReference type="Pfam" id="PF07992">
    <property type="entry name" value="Pyr_redox_2"/>
    <property type="match status" value="1"/>
</dbReference>
<evidence type="ECO:0000256" key="1">
    <source>
        <dbReference type="ARBA" id="ARBA00001974"/>
    </source>
</evidence>
<proteinExistence type="predicted"/>
<evidence type="ECO:0000259" key="5">
    <source>
        <dbReference type="Pfam" id="PF07992"/>
    </source>
</evidence>
<organism evidence="6 7">
    <name type="scientific">Alicyclobacillus dauci</name>
    <dbReference type="NCBI Taxonomy" id="1475485"/>
    <lineage>
        <taxon>Bacteria</taxon>
        <taxon>Bacillati</taxon>
        <taxon>Bacillota</taxon>
        <taxon>Bacilli</taxon>
        <taxon>Bacillales</taxon>
        <taxon>Alicyclobacillaceae</taxon>
        <taxon>Alicyclobacillus</taxon>
    </lineage>
</organism>
<evidence type="ECO:0000256" key="3">
    <source>
        <dbReference type="ARBA" id="ARBA00022630"/>
    </source>
</evidence>
<dbReference type="PRINTS" id="PR00368">
    <property type="entry name" value="FADPNR"/>
</dbReference>
<name>A0ABY6Z0I3_9BACL</name>
<keyword evidence="7" id="KW-1185">Reference proteome</keyword>
<dbReference type="Proteomes" id="UP001164803">
    <property type="component" value="Chromosome"/>
</dbReference>
<evidence type="ECO:0000256" key="2">
    <source>
        <dbReference type="ARBA" id="ARBA00011738"/>
    </source>
</evidence>
<evidence type="ECO:0000313" key="7">
    <source>
        <dbReference type="Proteomes" id="UP001164803"/>
    </source>
</evidence>
<sequence>MEASFIYTYDCIIVGGGISGLQAAVQLGRYRHNILVVDSDSGRSTLCKGYHNILGWPDGIAGPELRRIGHEQATQLGVTFEQDEITDVSQSRDGFVLQGVSGQSYSGKRLLLATGIVDNIPSFPGIEACLGLSIYVCPDCDGYEITGKRTIVFGAGDVGANMALTLSYWSSDIIYIDHDEHGISAKLQDALAHKDIPYIRQPIRDIVASGGCFQGVVLSNGEELTGERGFMAFGGNEVKSSLAKQLGVDLHKNQHILVDPRTKETNVRYVWAAGDVVAHSEQVTIAMGEGSQAAIWIHKSLMS</sequence>
<gene>
    <name evidence="6" type="ORF">NZD86_18615</name>
</gene>